<dbReference type="GO" id="GO:0030036">
    <property type="term" value="P:actin cytoskeleton organization"/>
    <property type="evidence" value="ECO:0007669"/>
    <property type="project" value="TreeGrafter"/>
</dbReference>
<proteinExistence type="predicted"/>
<dbReference type="PANTHER" id="PTHR12751:SF18">
    <property type="entry name" value="PHOSPHATASE AND ACTIN REGULATOR 1"/>
    <property type="match status" value="1"/>
</dbReference>
<feature type="region of interest" description="Disordered" evidence="1">
    <location>
        <begin position="88"/>
        <end position="257"/>
    </location>
</feature>
<feature type="compositionally biased region" description="Polar residues" evidence="1">
    <location>
        <begin position="686"/>
        <end position="701"/>
    </location>
</feature>
<dbReference type="RefSeq" id="XP_016590552.1">
    <property type="nucleotide sequence ID" value="XM_016733671.1"/>
</dbReference>
<dbReference type="VEuPathDB" id="FungiDB:SPSK_07001"/>
<name>A0A0F2MI70_SPOSC</name>
<dbReference type="GeneID" id="27668948"/>
<dbReference type="Proteomes" id="UP000033710">
    <property type="component" value="Unassembled WGS sequence"/>
</dbReference>
<organism evidence="2 3">
    <name type="scientific">Sporothrix schenckii 1099-18</name>
    <dbReference type="NCBI Taxonomy" id="1397361"/>
    <lineage>
        <taxon>Eukaryota</taxon>
        <taxon>Fungi</taxon>
        <taxon>Dikarya</taxon>
        <taxon>Ascomycota</taxon>
        <taxon>Pezizomycotina</taxon>
        <taxon>Sordariomycetes</taxon>
        <taxon>Sordariomycetidae</taxon>
        <taxon>Ophiostomatales</taxon>
        <taxon>Ophiostomataceae</taxon>
        <taxon>Sporothrix</taxon>
    </lineage>
</organism>
<accession>A0A0F2MI70</accession>
<protein>
    <recommendedName>
        <fullName evidence="4">Dihydroflavonal-4-reductase protein</fullName>
    </recommendedName>
</protein>
<feature type="region of interest" description="Disordered" evidence="1">
    <location>
        <begin position="729"/>
        <end position="780"/>
    </location>
</feature>
<dbReference type="GO" id="GO:0003779">
    <property type="term" value="F:actin binding"/>
    <property type="evidence" value="ECO:0007669"/>
    <property type="project" value="TreeGrafter"/>
</dbReference>
<evidence type="ECO:0000256" key="1">
    <source>
        <dbReference type="SAM" id="MobiDB-lite"/>
    </source>
</evidence>
<dbReference type="AlphaFoldDB" id="A0A0F2MI70"/>
<feature type="region of interest" description="Disordered" evidence="1">
    <location>
        <begin position="317"/>
        <end position="414"/>
    </location>
</feature>
<evidence type="ECO:0000313" key="3">
    <source>
        <dbReference type="Proteomes" id="UP000033710"/>
    </source>
</evidence>
<evidence type="ECO:0000313" key="2">
    <source>
        <dbReference type="EMBL" id="KJR87876.1"/>
    </source>
</evidence>
<sequence>MAALVQGYPQQTGSLTMLQTRPSSAGGMLPPQNQGSSQYAAQQPRTSFYGTSNNMGAAPVLYRSSTAPIQPYAFTSTPSLHATNAWQPQMQQHSQYTTAGNSRTSNTAPQLPRVQSFDSAQSLARISRQPASASTNNLATGTPAANRFVGSRDDSSLPTQGVRRVSATPRPQSAAYLTGSAPQLSFTQAIPARPSPDRYRRPAGNSSQQQQKQASQSQASAVPSGSGMASVGHLYASNGGSNSSLPDQQQKSSMLRTQPLSQLGADPRRNSFHDNMLSGLAADDIQLHRQSSDDVKRFRRRSMSSLSASEFSIAPVLPRPEDFRRQQQPAPRSPTKEKLLTPVNSHQPVVHHTKAGSSESIASHRSSGSRPSSTNRNKSSLAGSTTNPASAVIVNQNDALTDKSKETPRLINIPPRISSDVTSRLASTLSFTGTPVDVGSEGSDAGGPIVTAPPAINQNGNTASPAGSIREAPAARPSGMPSHLESPAMRHLSAINQKGGRLRSKTSKLRRAFSFGSAADFRKADGPDEETENVTSPNKLQKEMTNQEAYDAEQARIAQQQEEGGIGSSIYGAKIFSGSTDNLSISSTASSASVMIRKMGRGMKKSTRSLVGLFRPKSVIGVPAADGPVASPVTTSNGEAVEATVSMVTVEAERERVNVNSDLHDKTGGGTGFPRLERNSIDASRISMTSDRLDSSGTDNSAAARKSIIEGDKERAEVLAAVRKGILKNTSGASSPSRSPADMRGPALELYNPPPISESPASSAPSTPNDDVQGHKRTGSVAIGGEDYFVSALRLRNDSRSGSSTPQGSMKRSATFSPRIVFYDTWHSQEYDRRGEIATCNRLTPMLAQQIKEELNSFKMEMEVHENSKIYTHFF</sequence>
<dbReference type="EMBL" id="AXCR01000004">
    <property type="protein sequence ID" value="KJR87876.1"/>
    <property type="molecule type" value="Genomic_DNA"/>
</dbReference>
<reference evidence="2 3" key="2">
    <citation type="journal article" date="2015" name="Eukaryot. Cell">
        <title>Asexual propagation of a virulent clone complex in a human and feline outbreak of sporotrichosis.</title>
        <authorList>
            <person name="Teixeira Mde M."/>
            <person name="Rodrigues A.M."/>
            <person name="Tsui C.K."/>
            <person name="de Almeida L.G."/>
            <person name="Van Diepeningen A.D."/>
            <person name="van den Ende B.G."/>
            <person name="Fernandes G.F."/>
            <person name="Kano R."/>
            <person name="Hamelin R.C."/>
            <person name="Lopes-Bezerra L.M."/>
            <person name="Vasconcelos A.T."/>
            <person name="de Hoog S."/>
            <person name="de Camargo Z.P."/>
            <person name="Felipe M.S."/>
        </authorList>
    </citation>
    <scope>NUCLEOTIDE SEQUENCE [LARGE SCALE GENOMIC DNA]</scope>
    <source>
        <strain evidence="2 3">1099-18</strain>
    </source>
</reference>
<feature type="compositionally biased region" description="Polar residues" evidence="1">
    <location>
        <begin position="13"/>
        <end position="23"/>
    </location>
</feature>
<dbReference type="OrthoDB" id="5563016at2759"/>
<feature type="compositionally biased region" description="Low complexity" evidence="1">
    <location>
        <begin position="206"/>
        <end position="221"/>
    </location>
</feature>
<feature type="compositionally biased region" description="Polar residues" evidence="1">
    <location>
        <begin position="116"/>
        <end position="140"/>
    </location>
</feature>
<feature type="compositionally biased region" description="Polar residues" evidence="1">
    <location>
        <begin position="88"/>
        <end position="109"/>
    </location>
</feature>
<gene>
    <name evidence="2" type="ORF">SPSK_07001</name>
</gene>
<reference evidence="2 3" key="1">
    <citation type="journal article" date="2014" name="BMC Genomics">
        <title>Comparative genomics of the major fungal agents of human and animal Sporotrichosis: Sporothrix schenckii and Sporothrix brasiliensis.</title>
        <authorList>
            <person name="Teixeira M.M."/>
            <person name="de Almeida L.G."/>
            <person name="Kubitschek-Barreira P."/>
            <person name="Alves F.L."/>
            <person name="Kioshima E.S."/>
            <person name="Abadio A.K."/>
            <person name="Fernandes L."/>
            <person name="Derengowski L.S."/>
            <person name="Ferreira K.S."/>
            <person name="Souza R.C."/>
            <person name="Ruiz J.C."/>
            <person name="de Andrade N.C."/>
            <person name="Paes H.C."/>
            <person name="Nicola A.M."/>
            <person name="Albuquerque P."/>
            <person name="Gerber A.L."/>
            <person name="Martins V.P."/>
            <person name="Peconick L.D."/>
            <person name="Neto A.V."/>
            <person name="Chaucanez C.B."/>
            <person name="Silva P.A."/>
            <person name="Cunha O.L."/>
            <person name="de Oliveira F.F."/>
            <person name="dos Santos T.C."/>
            <person name="Barros A.L."/>
            <person name="Soares M.A."/>
            <person name="de Oliveira L.M."/>
            <person name="Marini M.M."/>
            <person name="Villalobos-Duno H."/>
            <person name="Cunha M.M."/>
            <person name="de Hoog S."/>
            <person name="da Silveira J.F."/>
            <person name="Henrissat B."/>
            <person name="Nino-Vega G.A."/>
            <person name="Cisalpino P.S."/>
            <person name="Mora-Montes H.M."/>
            <person name="Almeida S.R."/>
            <person name="Stajich J.E."/>
            <person name="Lopes-Bezerra L.M."/>
            <person name="Vasconcelos A.T."/>
            <person name="Felipe M.S."/>
        </authorList>
    </citation>
    <scope>NUCLEOTIDE SEQUENCE [LARGE SCALE GENOMIC DNA]</scope>
    <source>
        <strain evidence="2 3">1099-18</strain>
    </source>
</reference>
<evidence type="ECO:0008006" key="4">
    <source>
        <dbReference type="Google" id="ProtNLM"/>
    </source>
</evidence>
<comment type="caution">
    <text evidence="2">The sequence shown here is derived from an EMBL/GenBank/DDBJ whole genome shotgun (WGS) entry which is preliminary data.</text>
</comment>
<feature type="compositionally biased region" description="Polar residues" evidence="1">
    <location>
        <begin position="238"/>
        <end position="257"/>
    </location>
</feature>
<dbReference type="KEGG" id="ssck:SPSK_07001"/>
<feature type="compositionally biased region" description="Polar residues" evidence="1">
    <location>
        <begin position="377"/>
        <end position="399"/>
    </location>
</feature>
<feature type="region of interest" description="Disordered" evidence="1">
    <location>
        <begin position="454"/>
        <end position="485"/>
    </location>
</feature>
<feature type="region of interest" description="Disordered" evidence="1">
    <location>
        <begin position="661"/>
        <end position="701"/>
    </location>
</feature>
<dbReference type="PANTHER" id="PTHR12751">
    <property type="entry name" value="PHOSPHATASE AND ACTIN REGULATOR PHACTR"/>
    <property type="match status" value="1"/>
</dbReference>
<feature type="compositionally biased region" description="Polar residues" evidence="1">
    <location>
        <begin position="31"/>
        <end position="51"/>
    </location>
</feature>
<feature type="region of interest" description="Disordered" evidence="1">
    <location>
        <begin position="13"/>
        <end position="51"/>
    </location>
</feature>
<feature type="compositionally biased region" description="Low complexity" evidence="1">
    <location>
        <begin position="357"/>
        <end position="376"/>
    </location>
</feature>
<feature type="compositionally biased region" description="Polar residues" evidence="1">
    <location>
        <begin position="729"/>
        <end position="738"/>
    </location>
</feature>
<feature type="compositionally biased region" description="Polar residues" evidence="1">
    <location>
        <begin position="456"/>
        <end position="465"/>
    </location>
</feature>